<reference evidence="1 2" key="1">
    <citation type="submission" date="2024-03" db="EMBL/GenBank/DDBJ databases">
        <title>A high-quality draft genome sequence of Diaporthe vaccinii, a causative agent of upright dieback and viscid rot disease in cranberry plants.</title>
        <authorList>
            <person name="Sarrasin M."/>
            <person name="Lang B.F."/>
            <person name="Burger G."/>
        </authorList>
    </citation>
    <scope>NUCLEOTIDE SEQUENCE [LARGE SCALE GENOMIC DNA]</scope>
    <source>
        <strain evidence="1 2">IS7</strain>
    </source>
</reference>
<dbReference type="PANTHER" id="PTHR37535">
    <property type="entry name" value="FLUG DOMAIN PROTEIN"/>
    <property type="match status" value="1"/>
</dbReference>
<evidence type="ECO:0000313" key="1">
    <source>
        <dbReference type="EMBL" id="KAL2284423.1"/>
    </source>
</evidence>
<name>A0ABR4EPP7_9PEZI</name>
<gene>
    <name evidence="1" type="ORF">FJTKL_08835</name>
</gene>
<evidence type="ECO:0000313" key="2">
    <source>
        <dbReference type="Proteomes" id="UP001600888"/>
    </source>
</evidence>
<evidence type="ECO:0008006" key="3">
    <source>
        <dbReference type="Google" id="ProtNLM"/>
    </source>
</evidence>
<dbReference type="EMBL" id="JBAWTH010000036">
    <property type="protein sequence ID" value="KAL2284423.1"/>
    <property type="molecule type" value="Genomic_DNA"/>
</dbReference>
<comment type="caution">
    <text evidence="1">The sequence shown here is derived from an EMBL/GenBank/DDBJ whole genome shotgun (WGS) entry which is preliminary data.</text>
</comment>
<protein>
    <recommendedName>
        <fullName evidence="3">FluG domain-containing protein</fullName>
    </recommendedName>
</protein>
<dbReference type="Pfam" id="PF11917">
    <property type="entry name" value="DUF3435"/>
    <property type="match status" value="1"/>
</dbReference>
<dbReference type="PANTHER" id="PTHR37535:SF2">
    <property type="entry name" value="FINGER DOMAIN PROTEIN, PUTATIVE (AFU_ORTHOLOGUE AFUA_6G09300)-RELATED"/>
    <property type="match status" value="1"/>
</dbReference>
<keyword evidence="2" id="KW-1185">Reference proteome</keyword>
<accession>A0ABR4EPP7</accession>
<sequence length="784" mass="90469">MRPEQISGKNSDLARHADFLKEVAAREADAQVNKRPPPLSIDQHARLRERLERVHFIKPKFALETKINVSGIFAKWKRYCLDMKVGDWKATINTITRATMQAFFYWVCENYNINSWGTLEVYIRQFGQLHTTVTGRYPDRNDMKELYKFHNNILIPTFSLLAPNIDGKPVLNSDSLLVLLTFNIAYDPSIRSSELQRVNDAGCYMTICYTGVRPAELVNNERKPPKDGSLGQLFGTKVVMSAGADIEVEVEEEAMDEDSRKLHELLLRETVKLGRPKALCYEDILMMTVRDPGTGRATLAMALKFIFHKGCDNRPKPTIFFLTPSKKLIFCAVLLFLGIALFDDAFDAKCLKNASSVLGVKVPVGMNCLPLRWKQTKLKIPFFRRVARDGAISENEAMLYSTLRDHMGEQSLEAGFEKKWTPKAGRRGAGNAANGDAPDSVRDQMMRHNPEFFIFQDAYLNQIVNFDIQNAFLEEEKESKLFRMFAHVSLTRDPRATKDMVPPEVWANLPPDPYISKLKERRELLKRGQYRFDGCENESEIRDLTAKIRSKETQRQRQIVKDYREYYFYNRPTWDLEAQSNGGDVEQYKEPAIDLIIPERAKLAKILCHQPEDLSNDERHRLSVEVVDLYVALCGKRETVKRKRLQRPAGNEAPLTSKLIKLEPELEPELDLFPLLMGPTQCPGCIGDERQTEQERTFLYCRPTKRNDHFDDRHLEEIERAEEHGELIKCGHPKCREREVYLQSVDHFRNHVDAIHGVTLRTSEKVRLRRARKLKLRRSRSSSS</sequence>
<proteinExistence type="predicted"/>
<dbReference type="InterPro" id="IPR021842">
    <property type="entry name" value="DUF3435"/>
</dbReference>
<organism evidence="1 2">
    <name type="scientific">Diaporthe vaccinii</name>
    <dbReference type="NCBI Taxonomy" id="105482"/>
    <lineage>
        <taxon>Eukaryota</taxon>
        <taxon>Fungi</taxon>
        <taxon>Dikarya</taxon>
        <taxon>Ascomycota</taxon>
        <taxon>Pezizomycotina</taxon>
        <taxon>Sordariomycetes</taxon>
        <taxon>Sordariomycetidae</taxon>
        <taxon>Diaporthales</taxon>
        <taxon>Diaporthaceae</taxon>
        <taxon>Diaporthe</taxon>
        <taxon>Diaporthe eres species complex</taxon>
    </lineage>
</organism>
<dbReference type="Proteomes" id="UP001600888">
    <property type="component" value="Unassembled WGS sequence"/>
</dbReference>